<evidence type="ECO:0000313" key="1">
    <source>
        <dbReference type="EMBL" id="CAG9324908.1"/>
    </source>
</evidence>
<name>A0AAU9JF80_9CILI</name>
<dbReference type="AlphaFoldDB" id="A0AAU9JF80"/>
<dbReference type="EMBL" id="CAJZBQ010000037">
    <property type="protein sequence ID" value="CAG9324908.1"/>
    <property type="molecule type" value="Genomic_DNA"/>
</dbReference>
<proteinExistence type="predicted"/>
<dbReference type="Proteomes" id="UP001162131">
    <property type="component" value="Unassembled WGS sequence"/>
</dbReference>
<organism evidence="1 2">
    <name type="scientific">Blepharisma stoltei</name>
    <dbReference type="NCBI Taxonomy" id="1481888"/>
    <lineage>
        <taxon>Eukaryota</taxon>
        <taxon>Sar</taxon>
        <taxon>Alveolata</taxon>
        <taxon>Ciliophora</taxon>
        <taxon>Postciliodesmatophora</taxon>
        <taxon>Heterotrichea</taxon>
        <taxon>Heterotrichida</taxon>
        <taxon>Blepharismidae</taxon>
        <taxon>Blepharisma</taxon>
    </lineage>
</organism>
<protein>
    <submittedName>
        <fullName evidence="1">Uncharacterized protein</fullName>
    </submittedName>
</protein>
<keyword evidence="2" id="KW-1185">Reference proteome</keyword>
<accession>A0AAU9JF80</accession>
<evidence type="ECO:0000313" key="2">
    <source>
        <dbReference type="Proteomes" id="UP001162131"/>
    </source>
</evidence>
<sequence>MDSLEAALLVHAHHALMWIAINVQIVEVGILAFNVQKPLPLHQDLKWRKLLAVTKENLEAALLVHAHHALILIANTVKIVEVGIIAFNVQRP</sequence>
<comment type="caution">
    <text evidence="1">The sequence shown here is derived from an EMBL/GenBank/DDBJ whole genome shotgun (WGS) entry which is preliminary data.</text>
</comment>
<reference evidence="1" key="1">
    <citation type="submission" date="2021-09" db="EMBL/GenBank/DDBJ databases">
        <authorList>
            <consortium name="AG Swart"/>
            <person name="Singh M."/>
            <person name="Singh A."/>
            <person name="Seah K."/>
            <person name="Emmerich C."/>
        </authorList>
    </citation>
    <scope>NUCLEOTIDE SEQUENCE</scope>
    <source>
        <strain evidence="1">ATCC30299</strain>
    </source>
</reference>
<gene>
    <name evidence="1" type="ORF">BSTOLATCC_MIC37656</name>
</gene>